<dbReference type="InterPro" id="IPR026444">
    <property type="entry name" value="Secre_tail"/>
</dbReference>
<sequence>MINATKKGVKGAALFVLTFLFSYGAVHAQSNLFFSEYIEGSSNNKAWEIYNPNSTPVNLDDYQVAQSSNGDGWEFYHTFPTGASISGYGTYVITTDQVSSSLYNTDFADETLSWPSMTHHNGNDARALIHISGTDTTFLDVFGDPNSDANWAVGDSVEATKDHTLVRKPNVSTGNTTALGSFGTDDASSEWIVYPQNDFGGLGAHRDYNAPITVRDLNTYQGVSEFSEAAIEDHPLADSTVTLTVVITSYPKSSGLSNPDDTNDDGTIDEISRIHVFVTDTNAVTMGRQGMSIQLVESDYTLLDGFTRGDVVTLEAELGFFGGTSQVAVESVNRLGNVNQEFPEYASLLDPWEVDLTDINSFEDGELTMRFSNYNVYNGAYVKINSATVSNVAQGNRVDWAVNKDGSRIYVYDTSLRYRNDHAIGAEGYLPSYNARRIDPNQDGPFEAPASGANVDISGFINYVGDDPDALVPSGNGAFSINPFEDGVVWLNGERNVDGVDGFEWPNDLVVNGLPPVISNVSLSDSSVTSSDAVVVTASAEAVDGASLTSVSLIYTSPDTTDTLTMSNTTGNEFSATLPTFDNFTPVSFYIEASDDNGLTGRAPFSGGFSFFVADNPISEISILQETGDGQPGSSPLLGAGTIPVNITATVVSSAGESGFITIQDAAAAWSGIYVEEDSETESLNIGDEINVTELTISEEFGVTFATLDAFTVESSGNSVANLAVELNTQDITGSATAYEEYEGVFLTFNDVKVTTNQADGSSDFGEWEFGSTQGGGAADTLEAGEGLRVDDAFTINYGSDLNDHVKVGADMESLSGVLYYSFGNPKMILRTLDDVVADDWTLPDTGFDLETPADEATVEVTGDITVEWEATSDFDGNDITYEWVLYSADTASVVTSVPSNDDSTASAVTLDYATVDGLLASAGLEVGESADFVWTVRVSDGVDTVAAAEDYDAATNTFSTLYYSLTLERAMETSGEVETGLPKSFDLKQNYPNPFNPTTNITFDLPRAANVSLTVYDMLGRKVATLVNERMTAGTHTAAFDASRLASGMYIYRIEAGSFESIKKMMLIK</sequence>
<dbReference type="InterPro" id="IPR001322">
    <property type="entry name" value="Lamin_tail_dom"/>
</dbReference>
<gene>
    <name evidence="3" type="ORF">NM125_05525</name>
</gene>
<dbReference type="InterPro" id="IPR036415">
    <property type="entry name" value="Lamin_tail_dom_sf"/>
</dbReference>
<feature type="signal peptide" evidence="1">
    <location>
        <begin position="1"/>
        <end position="28"/>
    </location>
</feature>
<dbReference type="RefSeq" id="WP_255133628.1">
    <property type="nucleotide sequence ID" value="NZ_JANDBC010000001.1"/>
</dbReference>
<keyword evidence="1" id="KW-0732">Signal</keyword>
<dbReference type="PROSITE" id="PS51841">
    <property type="entry name" value="LTD"/>
    <property type="match status" value="1"/>
</dbReference>
<evidence type="ECO:0000256" key="1">
    <source>
        <dbReference type="SAM" id="SignalP"/>
    </source>
</evidence>
<organism evidence="3 4">
    <name type="scientific">Gracilimonas sediminicola</name>
    <dbReference type="NCBI Taxonomy" id="2952158"/>
    <lineage>
        <taxon>Bacteria</taxon>
        <taxon>Pseudomonadati</taxon>
        <taxon>Balneolota</taxon>
        <taxon>Balneolia</taxon>
        <taxon>Balneolales</taxon>
        <taxon>Balneolaceae</taxon>
        <taxon>Gracilimonas</taxon>
    </lineage>
</organism>
<dbReference type="Gene3D" id="2.60.40.4070">
    <property type="match status" value="1"/>
</dbReference>
<evidence type="ECO:0000313" key="4">
    <source>
        <dbReference type="Proteomes" id="UP001139125"/>
    </source>
</evidence>
<dbReference type="AlphaFoldDB" id="A0A9X2L2H8"/>
<evidence type="ECO:0000259" key="2">
    <source>
        <dbReference type="PROSITE" id="PS51841"/>
    </source>
</evidence>
<dbReference type="EMBL" id="JANDBC010000001">
    <property type="protein sequence ID" value="MCP9291035.1"/>
    <property type="molecule type" value="Genomic_DNA"/>
</dbReference>
<feature type="chain" id="PRO_5040816989" evidence="1">
    <location>
        <begin position="29"/>
        <end position="1070"/>
    </location>
</feature>
<proteinExistence type="predicted"/>
<comment type="caution">
    <text evidence="3">The sequence shown here is derived from an EMBL/GenBank/DDBJ whole genome shotgun (WGS) entry which is preliminary data.</text>
</comment>
<name>A0A9X2L2H8_9BACT</name>
<dbReference type="Pfam" id="PF18962">
    <property type="entry name" value="Por_Secre_tail"/>
    <property type="match status" value="1"/>
</dbReference>
<protein>
    <submittedName>
        <fullName evidence="3">T9SS type A sorting domain-containing protein</fullName>
    </submittedName>
</protein>
<dbReference type="SUPFAM" id="SSF74853">
    <property type="entry name" value="Lamin A/C globular tail domain"/>
    <property type="match status" value="1"/>
</dbReference>
<feature type="domain" description="LTD" evidence="2">
    <location>
        <begin position="22"/>
        <end position="167"/>
    </location>
</feature>
<dbReference type="NCBIfam" id="TIGR04183">
    <property type="entry name" value="Por_Secre_tail"/>
    <property type="match status" value="1"/>
</dbReference>
<dbReference type="Pfam" id="PF00932">
    <property type="entry name" value="LTD"/>
    <property type="match status" value="1"/>
</dbReference>
<accession>A0A9X2L2H8</accession>
<reference evidence="3" key="1">
    <citation type="submission" date="2022-06" db="EMBL/GenBank/DDBJ databases">
        <title>Gracilimonas sp. CAU 1638 isolated from sea sediment.</title>
        <authorList>
            <person name="Kim W."/>
        </authorList>
    </citation>
    <scope>NUCLEOTIDE SEQUENCE</scope>
    <source>
        <strain evidence="3">CAU 1638</strain>
    </source>
</reference>
<keyword evidence="4" id="KW-1185">Reference proteome</keyword>
<evidence type="ECO:0000313" key="3">
    <source>
        <dbReference type="EMBL" id="MCP9291035.1"/>
    </source>
</evidence>
<dbReference type="Proteomes" id="UP001139125">
    <property type="component" value="Unassembled WGS sequence"/>
</dbReference>